<dbReference type="EMBL" id="FOVP01000012">
    <property type="protein sequence ID" value="SFN98624.1"/>
    <property type="molecule type" value="Genomic_DNA"/>
</dbReference>
<keyword evidence="3" id="KW-1185">Reference proteome</keyword>
<dbReference type="Proteomes" id="UP000198599">
    <property type="component" value="Unassembled WGS sequence"/>
</dbReference>
<dbReference type="PANTHER" id="PTHR30203:SF24">
    <property type="entry name" value="BLR4935 PROTEIN"/>
    <property type="match status" value="1"/>
</dbReference>
<dbReference type="Gene3D" id="1.20.1600.10">
    <property type="entry name" value="Outer membrane efflux proteins (OEP)"/>
    <property type="match status" value="1"/>
</dbReference>
<protein>
    <submittedName>
        <fullName evidence="2">Outer membrane protein TolC</fullName>
    </submittedName>
</protein>
<feature type="signal peptide" evidence="1">
    <location>
        <begin position="1"/>
        <end position="26"/>
    </location>
</feature>
<organism evidence="2 3">
    <name type="scientific">Roseovarius lutimaris</name>
    <dbReference type="NCBI Taxonomy" id="1005928"/>
    <lineage>
        <taxon>Bacteria</taxon>
        <taxon>Pseudomonadati</taxon>
        <taxon>Pseudomonadota</taxon>
        <taxon>Alphaproteobacteria</taxon>
        <taxon>Rhodobacterales</taxon>
        <taxon>Roseobacteraceae</taxon>
        <taxon>Roseovarius</taxon>
    </lineage>
</organism>
<dbReference type="GO" id="GO:0015562">
    <property type="term" value="F:efflux transmembrane transporter activity"/>
    <property type="evidence" value="ECO:0007669"/>
    <property type="project" value="InterPro"/>
</dbReference>
<dbReference type="STRING" id="1005928.SAMN04487859_112130"/>
<proteinExistence type="predicted"/>
<dbReference type="PANTHER" id="PTHR30203">
    <property type="entry name" value="OUTER MEMBRANE CATION EFFLUX PROTEIN"/>
    <property type="match status" value="1"/>
</dbReference>
<keyword evidence="1" id="KW-0732">Signal</keyword>
<dbReference type="PROSITE" id="PS51257">
    <property type="entry name" value="PROKAR_LIPOPROTEIN"/>
    <property type="match status" value="1"/>
</dbReference>
<accession>A0A1I5DH81</accession>
<feature type="chain" id="PRO_5011653370" evidence="1">
    <location>
        <begin position="27"/>
        <end position="490"/>
    </location>
</feature>
<gene>
    <name evidence="2" type="ORF">SAMN04487859_112130</name>
</gene>
<sequence>MRFKPMISVGLAASLLLSACATPAQIARLSDPKAGFGTVSSKAGTVLGKDTVMLMDAASIEANAKRVHGLVHKKTINADTAVQVALLNNRGLQASYAELGVSSADVWQSIMQPNPVVSLGFFGLNADGLGAYRSIESTIAFNLLSVFTQPERTKLAELQFSQAQLRAVEETLRVAVETRRAWVDAVAAFESVGLIRDAQGTADAASELAARLGDTGFLNKANQAREHAFYAELTGQRAQTRLSAQIAKEALTRQLGLWGTEVDYFVPNNLPQLPGRVKKRSGVEAEALRSRVDLAAAKLGLDAMAKSRGMTNATRFVTDLELIAGFEKERENDGSGIESETTPQLELEFAIPIFDSGKARLKRAEAAYMIAAHQLAQKAVNVRSEARTAYAGYTGTHQIARHYRDAVLPLRRTIEEEALLSYNGMITNTFELLADTRARLNSNLTEAGARRDFWLAEANLLAAIYGGGAGGGDGGGGGAASVAGDGSGGH</sequence>
<dbReference type="RefSeq" id="WP_092839025.1">
    <property type="nucleotide sequence ID" value="NZ_FOVP01000012.1"/>
</dbReference>
<evidence type="ECO:0000313" key="2">
    <source>
        <dbReference type="EMBL" id="SFN98624.1"/>
    </source>
</evidence>
<dbReference type="SUPFAM" id="SSF56954">
    <property type="entry name" value="Outer membrane efflux proteins (OEP)"/>
    <property type="match status" value="1"/>
</dbReference>
<dbReference type="OrthoDB" id="237412at2"/>
<evidence type="ECO:0000256" key="1">
    <source>
        <dbReference type="SAM" id="SignalP"/>
    </source>
</evidence>
<evidence type="ECO:0000313" key="3">
    <source>
        <dbReference type="Proteomes" id="UP000198599"/>
    </source>
</evidence>
<reference evidence="3" key="1">
    <citation type="submission" date="2016-10" db="EMBL/GenBank/DDBJ databases">
        <authorList>
            <person name="Varghese N."/>
            <person name="Submissions S."/>
        </authorList>
    </citation>
    <scope>NUCLEOTIDE SEQUENCE [LARGE SCALE GENOMIC DNA]</scope>
    <source>
        <strain evidence="3">DSM 28463</strain>
    </source>
</reference>
<dbReference type="InterPro" id="IPR010131">
    <property type="entry name" value="MdtP/NodT-like"/>
</dbReference>
<dbReference type="AlphaFoldDB" id="A0A1I5DH81"/>
<name>A0A1I5DH81_9RHOB</name>